<keyword evidence="2" id="KW-1185">Reference proteome</keyword>
<dbReference type="EMBL" id="JAGTTL010000027">
    <property type="protein sequence ID" value="KAK6300701.1"/>
    <property type="molecule type" value="Genomic_DNA"/>
</dbReference>
<organism evidence="1 2">
    <name type="scientific">Coregonus suidteri</name>
    <dbReference type="NCBI Taxonomy" id="861788"/>
    <lineage>
        <taxon>Eukaryota</taxon>
        <taxon>Metazoa</taxon>
        <taxon>Chordata</taxon>
        <taxon>Craniata</taxon>
        <taxon>Vertebrata</taxon>
        <taxon>Euteleostomi</taxon>
        <taxon>Actinopterygii</taxon>
        <taxon>Neopterygii</taxon>
        <taxon>Teleostei</taxon>
        <taxon>Protacanthopterygii</taxon>
        <taxon>Salmoniformes</taxon>
        <taxon>Salmonidae</taxon>
        <taxon>Coregoninae</taxon>
        <taxon>Coregonus</taxon>
    </lineage>
</organism>
<sequence>MQQAWDKALFEAHIEGVKNGQTCEMSGKSQGGYMGAKTSNKHFQSCLLYITLPSLSEGKLPLTPLPRQH</sequence>
<evidence type="ECO:0000313" key="2">
    <source>
        <dbReference type="Proteomes" id="UP001356427"/>
    </source>
</evidence>
<comment type="caution">
    <text evidence="1">The sequence shown here is derived from an EMBL/GenBank/DDBJ whole genome shotgun (WGS) entry which is preliminary data.</text>
</comment>
<dbReference type="Proteomes" id="UP001356427">
    <property type="component" value="Unassembled WGS sequence"/>
</dbReference>
<name>A0AAN8L6M1_9TELE</name>
<reference evidence="1 2" key="1">
    <citation type="submission" date="2021-04" db="EMBL/GenBank/DDBJ databases">
        <authorList>
            <person name="De Guttry C."/>
            <person name="Zahm M."/>
            <person name="Klopp C."/>
            <person name="Cabau C."/>
            <person name="Louis A."/>
            <person name="Berthelot C."/>
            <person name="Parey E."/>
            <person name="Roest Crollius H."/>
            <person name="Montfort J."/>
            <person name="Robinson-Rechavi M."/>
            <person name="Bucao C."/>
            <person name="Bouchez O."/>
            <person name="Gislard M."/>
            <person name="Lluch J."/>
            <person name="Milhes M."/>
            <person name="Lampietro C."/>
            <person name="Lopez Roques C."/>
            <person name="Donnadieu C."/>
            <person name="Braasch I."/>
            <person name="Desvignes T."/>
            <person name="Postlethwait J."/>
            <person name="Bobe J."/>
            <person name="Wedekind C."/>
            <person name="Guiguen Y."/>
        </authorList>
    </citation>
    <scope>NUCLEOTIDE SEQUENCE [LARGE SCALE GENOMIC DNA]</scope>
    <source>
        <strain evidence="1">Cs_M1</strain>
        <tissue evidence="1">Blood</tissue>
    </source>
</reference>
<gene>
    <name evidence="1" type="ORF">J4Q44_G00287990</name>
</gene>
<proteinExistence type="predicted"/>
<evidence type="ECO:0000313" key="1">
    <source>
        <dbReference type="EMBL" id="KAK6300701.1"/>
    </source>
</evidence>
<dbReference type="AlphaFoldDB" id="A0AAN8L6M1"/>
<protein>
    <submittedName>
        <fullName evidence="1">Uncharacterized protein</fullName>
    </submittedName>
</protein>
<accession>A0AAN8L6M1</accession>